<feature type="region of interest" description="Disordered" evidence="1">
    <location>
        <begin position="46"/>
        <end position="78"/>
    </location>
</feature>
<keyword evidence="3" id="KW-1185">Reference proteome</keyword>
<dbReference type="EMBL" id="JASCZI010243561">
    <property type="protein sequence ID" value="MED6213367.1"/>
    <property type="molecule type" value="Genomic_DNA"/>
</dbReference>
<reference evidence="2 3" key="1">
    <citation type="journal article" date="2023" name="Plants (Basel)">
        <title>Bridging the Gap: Combining Genomics and Transcriptomics Approaches to Understand Stylosanthes scabra, an Orphan Legume from the Brazilian Caatinga.</title>
        <authorList>
            <person name="Ferreira-Neto J.R.C."/>
            <person name="da Silva M.D."/>
            <person name="Binneck E."/>
            <person name="de Melo N.F."/>
            <person name="da Silva R.H."/>
            <person name="de Melo A.L.T.M."/>
            <person name="Pandolfi V."/>
            <person name="Bustamante F.O."/>
            <person name="Brasileiro-Vidal A.C."/>
            <person name="Benko-Iseppon A.M."/>
        </authorList>
    </citation>
    <scope>NUCLEOTIDE SEQUENCE [LARGE SCALE GENOMIC DNA]</scope>
    <source>
        <tissue evidence="2">Leaves</tissue>
    </source>
</reference>
<evidence type="ECO:0000256" key="1">
    <source>
        <dbReference type="SAM" id="MobiDB-lite"/>
    </source>
</evidence>
<sequence>MAPVLPIQMGAINADRRLAMLERLYTRRECPEKTVKILDGVIPLPDRTSLQNRHTSRHGELNPKNPPRKKAITRLGGSSEHLDGYSSICPNQRYYEIADDMVIQLTVIVGNLCCQTSVRSIVHPHFPNPLPPPECQPNESITPLREFLAPSERGRQPPCSQMSVRPQIRLVIRPLRALRAATWFALRPPQTRKCIQVQVRKVSRVLLRP</sequence>
<evidence type="ECO:0000313" key="2">
    <source>
        <dbReference type="EMBL" id="MED6213367.1"/>
    </source>
</evidence>
<protein>
    <submittedName>
        <fullName evidence="2">Uncharacterized protein</fullName>
    </submittedName>
</protein>
<accession>A0ABU6YUF3</accession>
<comment type="caution">
    <text evidence="2">The sequence shown here is derived from an EMBL/GenBank/DDBJ whole genome shotgun (WGS) entry which is preliminary data.</text>
</comment>
<name>A0ABU6YUF3_9FABA</name>
<proteinExistence type="predicted"/>
<evidence type="ECO:0000313" key="3">
    <source>
        <dbReference type="Proteomes" id="UP001341840"/>
    </source>
</evidence>
<dbReference type="Proteomes" id="UP001341840">
    <property type="component" value="Unassembled WGS sequence"/>
</dbReference>
<gene>
    <name evidence="2" type="ORF">PIB30_092429</name>
</gene>
<organism evidence="2 3">
    <name type="scientific">Stylosanthes scabra</name>
    <dbReference type="NCBI Taxonomy" id="79078"/>
    <lineage>
        <taxon>Eukaryota</taxon>
        <taxon>Viridiplantae</taxon>
        <taxon>Streptophyta</taxon>
        <taxon>Embryophyta</taxon>
        <taxon>Tracheophyta</taxon>
        <taxon>Spermatophyta</taxon>
        <taxon>Magnoliopsida</taxon>
        <taxon>eudicotyledons</taxon>
        <taxon>Gunneridae</taxon>
        <taxon>Pentapetalae</taxon>
        <taxon>rosids</taxon>
        <taxon>fabids</taxon>
        <taxon>Fabales</taxon>
        <taxon>Fabaceae</taxon>
        <taxon>Papilionoideae</taxon>
        <taxon>50 kb inversion clade</taxon>
        <taxon>dalbergioids sensu lato</taxon>
        <taxon>Dalbergieae</taxon>
        <taxon>Pterocarpus clade</taxon>
        <taxon>Stylosanthes</taxon>
    </lineage>
</organism>